<dbReference type="Proteomes" id="UP001464891">
    <property type="component" value="Unassembled WGS sequence"/>
</dbReference>
<feature type="region of interest" description="Disordered" evidence="2">
    <location>
        <begin position="65"/>
        <end position="90"/>
    </location>
</feature>
<evidence type="ECO:0000313" key="4">
    <source>
        <dbReference type="Proteomes" id="UP001464891"/>
    </source>
</evidence>
<reference evidence="3 4" key="1">
    <citation type="submission" date="2022-04" db="EMBL/GenBank/DDBJ databases">
        <title>Positive selection, recombination, and allopatry shape intraspecific diversity of widespread and dominant cyanobacteria.</title>
        <authorList>
            <person name="Wei J."/>
            <person name="Shu W."/>
            <person name="Hu C."/>
        </authorList>
    </citation>
    <scope>NUCLEOTIDE SEQUENCE [LARGE SCALE GENOMIC DNA]</scope>
    <source>
        <strain evidence="3 4">GB2-A4</strain>
    </source>
</reference>
<feature type="compositionally biased region" description="Pro residues" evidence="2">
    <location>
        <begin position="72"/>
        <end position="88"/>
    </location>
</feature>
<protein>
    <submittedName>
        <fullName evidence="3">Uncharacterized protein</fullName>
    </submittedName>
</protein>
<evidence type="ECO:0000256" key="1">
    <source>
        <dbReference type="SAM" id="Coils"/>
    </source>
</evidence>
<dbReference type="RefSeq" id="WP_190436588.1">
    <property type="nucleotide sequence ID" value="NZ_JAMPKM010000009.1"/>
</dbReference>
<sequence length="127" mass="14032">MNRRWLKILGFTGLVIVGLVLLPGRLAAQSTALLESRLARLESDGYQLRAEISRLEAQIYSLSRSGTRLPEPSRPAAPAITPPRPTPATTPILDRLATLLIELKERVTNVEARMTQLEKANPAPRSR</sequence>
<organism evidence="3 4">
    <name type="scientific">Trichocoleus desertorum GB2-A4</name>
    <dbReference type="NCBI Taxonomy" id="2933944"/>
    <lineage>
        <taxon>Bacteria</taxon>
        <taxon>Bacillati</taxon>
        <taxon>Cyanobacteriota</taxon>
        <taxon>Cyanophyceae</taxon>
        <taxon>Leptolyngbyales</taxon>
        <taxon>Trichocoleusaceae</taxon>
        <taxon>Trichocoleus</taxon>
    </lineage>
</organism>
<feature type="coiled-coil region" evidence="1">
    <location>
        <begin position="93"/>
        <end position="120"/>
    </location>
</feature>
<comment type="caution">
    <text evidence="3">The sequence shown here is derived from an EMBL/GenBank/DDBJ whole genome shotgun (WGS) entry which is preliminary data.</text>
</comment>
<keyword evidence="1" id="KW-0175">Coiled coil</keyword>
<accession>A0ABV0J9L7</accession>
<gene>
    <name evidence="3" type="ORF">NC998_15350</name>
</gene>
<evidence type="ECO:0000313" key="3">
    <source>
        <dbReference type="EMBL" id="MEP0818474.1"/>
    </source>
</evidence>
<name>A0ABV0J9L7_9CYAN</name>
<dbReference type="EMBL" id="JAMPKM010000009">
    <property type="protein sequence ID" value="MEP0818474.1"/>
    <property type="molecule type" value="Genomic_DNA"/>
</dbReference>
<proteinExistence type="predicted"/>
<keyword evidence="4" id="KW-1185">Reference proteome</keyword>
<evidence type="ECO:0000256" key="2">
    <source>
        <dbReference type="SAM" id="MobiDB-lite"/>
    </source>
</evidence>